<evidence type="ECO:0000313" key="2">
    <source>
        <dbReference type="Proteomes" id="UP000030595"/>
    </source>
</evidence>
<dbReference type="RefSeq" id="WP_036172932.1">
    <property type="nucleotide sequence ID" value="NZ_AVCZ01000005.1"/>
</dbReference>
<sequence>MKPHKPMGKEFILSKSAKEFRRIRRIDNKGNPCVVKAKGSWKISIDNKISNIIDRIVTPLEKIIYLYIPTNYYNYIPGTKKDCWNYMEKKIQSVYCNLNSMVFLNASEYDRLKRIIETVHAFVRGYSGVDSIIDKHWFELNPNLNFFRSCYYFGFVSEMKQWTEDDFEIMQSMKLFDYFPDGPDDVIKRDDYMEYLHCHSRVRNFKWDKFDNSDCSHEDSESIMLMHEIAYTLRLVFIDVFHELCD</sequence>
<keyword evidence="2" id="KW-1185">Reference proteome</keyword>
<dbReference type="EMBL" id="JPVQ01000005">
    <property type="protein sequence ID" value="KGR91573.1"/>
    <property type="molecule type" value="Genomic_DNA"/>
</dbReference>
<gene>
    <name evidence="1" type="ORF">CD30_04495</name>
</gene>
<evidence type="ECO:0000313" key="1">
    <source>
        <dbReference type="EMBL" id="KGR91573.1"/>
    </source>
</evidence>
<comment type="caution">
    <text evidence="1">The sequence shown here is derived from an EMBL/GenBank/DDBJ whole genome shotgun (WGS) entry which is preliminary data.</text>
</comment>
<name>A0A0A3J8R0_9BACL</name>
<dbReference type="AlphaFoldDB" id="A0A0A3J8R0"/>
<dbReference type="Proteomes" id="UP000030595">
    <property type="component" value="Unassembled WGS sequence"/>
</dbReference>
<reference evidence="1 2" key="1">
    <citation type="submission" date="2014-02" db="EMBL/GenBank/DDBJ databases">
        <title>Draft genome sequence of Lysinibacillus massiliensis CCUG 49529.</title>
        <authorList>
            <person name="Zhang F."/>
            <person name="Wang G."/>
            <person name="Zhang L."/>
        </authorList>
    </citation>
    <scope>NUCLEOTIDE SEQUENCE [LARGE SCALE GENOMIC DNA]</scope>
    <source>
        <strain evidence="1 2">CCUG 49529</strain>
    </source>
</reference>
<protein>
    <submittedName>
        <fullName evidence="1">Uncharacterized protein</fullName>
    </submittedName>
</protein>
<dbReference type="OrthoDB" id="9804004at2"/>
<organism evidence="1 2">
    <name type="scientific">Ureibacillus massiliensis 4400831 = CIP 108448 = CCUG 49529</name>
    <dbReference type="NCBI Taxonomy" id="1211035"/>
    <lineage>
        <taxon>Bacteria</taxon>
        <taxon>Bacillati</taxon>
        <taxon>Bacillota</taxon>
        <taxon>Bacilli</taxon>
        <taxon>Bacillales</taxon>
        <taxon>Caryophanaceae</taxon>
        <taxon>Ureibacillus</taxon>
    </lineage>
</organism>
<accession>A0A0A3J8R0</accession>
<proteinExistence type="predicted"/>